<dbReference type="OrthoDB" id="9770099at2"/>
<dbReference type="PANTHER" id="PTHR30572:SF4">
    <property type="entry name" value="ABC TRANSPORTER PERMEASE YTRF"/>
    <property type="match status" value="1"/>
</dbReference>
<dbReference type="EMBL" id="MRCB01000013">
    <property type="protein sequence ID" value="OKH22532.1"/>
    <property type="molecule type" value="Genomic_DNA"/>
</dbReference>
<dbReference type="GO" id="GO:0005886">
    <property type="term" value="C:plasma membrane"/>
    <property type="evidence" value="ECO:0007669"/>
    <property type="project" value="UniProtKB-SubCell"/>
</dbReference>
<evidence type="ECO:0000313" key="11">
    <source>
        <dbReference type="Proteomes" id="UP000186868"/>
    </source>
</evidence>
<protein>
    <submittedName>
        <fullName evidence="10">ABC transporter permease</fullName>
    </submittedName>
</protein>
<dbReference type="InterPro" id="IPR003838">
    <property type="entry name" value="ABC3_permease_C"/>
</dbReference>
<dbReference type="Pfam" id="PF02687">
    <property type="entry name" value="FtsX"/>
    <property type="match status" value="1"/>
</dbReference>
<gene>
    <name evidence="10" type="ORF">NIES593_12090</name>
</gene>
<evidence type="ECO:0000256" key="1">
    <source>
        <dbReference type="ARBA" id="ARBA00004651"/>
    </source>
</evidence>
<evidence type="ECO:0000259" key="8">
    <source>
        <dbReference type="Pfam" id="PF02687"/>
    </source>
</evidence>
<feature type="transmembrane region" description="Helical" evidence="7">
    <location>
        <begin position="281"/>
        <end position="306"/>
    </location>
</feature>
<keyword evidence="3 7" id="KW-0812">Transmembrane</keyword>
<dbReference type="AlphaFoldDB" id="A0A1U7HG06"/>
<dbReference type="Pfam" id="PF12704">
    <property type="entry name" value="MacB_PCD"/>
    <property type="match status" value="1"/>
</dbReference>
<dbReference type="InterPro" id="IPR050250">
    <property type="entry name" value="Macrolide_Exporter_MacB"/>
</dbReference>
<dbReference type="Proteomes" id="UP000186868">
    <property type="component" value="Unassembled WGS sequence"/>
</dbReference>
<comment type="subcellular location">
    <subcellularLocation>
        <location evidence="1">Cell membrane</location>
        <topology evidence="1">Multi-pass membrane protein</topology>
    </subcellularLocation>
</comment>
<evidence type="ECO:0000256" key="2">
    <source>
        <dbReference type="ARBA" id="ARBA00022475"/>
    </source>
</evidence>
<feature type="transmembrane region" description="Helical" evidence="7">
    <location>
        <begin position="326"/>
        <end position="349"/>
    </location>
</feature>
<sequence>MALIENTKMAFSALLAHKLRSSLTMVGIAVGNASVIAMVAIGEGAQKMTAKQFESLGPKVLYVSLTAPKIRRVLSETTKPLVLADAEAIATQVPTVAGVAPEIHSKQLLTYRQQSIDSQIVGTTASYLNVRNFKMARGRFLSAVDFKRNHRVAVLGAEIAERLFGKQNPVGKSIRIKQTSFQVVGVLAPKGMLFGTNQDDKAIVPLTTMAYQLLGRTSPYGIPLSVIAISARDKNSISAAQFQVTNLLRVRDKNRQEDAVNIYPQKALMETAQKTDRGLTMMLAAIAAISLFVGGIGVMNIMLVSVTERTQEIGLRKAIGAKERDILFQFLLEAVILGTTGGVIGVLLGVGGVTITSAVSSLYTSLSPIAIIAAVGTSGTVGLFFGVLPAKRAAKLDPIAALRNS</sequence>
<organism evidence="10 11">
    <name type="scientific">Hydrococcus rivularis NIES-593</name>
    <dbReference type="NCBI Taxonomy" id="1921803"/>
    <lineage>
        <taxon>Bacteria</taxon>
        <taxon>Bacillati</taxon>
        <taxon>Cyanobacteriota</taxon>
        <taxon>Cyanophyceae</taxon>
        <taxon>Pleurocapsales</taxon>
        <taxon>Hydrococcaceae</taxon>
        <taxon>Hydrococcus</taxon>
    </lineage>
</organism>
<dbReference type="RefSeq" id="WP_073599828.1">
    <property type="nucleotide sequence ID" value="NZ_MRCB01000013.1"/>
</dbReference>
<feature type="domain" description="MacB-like periplasmic core" evidence="9">
    <location>
        <begin position="21"/>
        <end position="246"/>
    </location>
</feature>
<evidence type="ECO:0000313" key="10">
    <source>
        <dbReference type="EMBL" id="OKH22532.1"/>
    </source>
</evidence>
<proteinExistence type="inferred from homology"/>
<evidence type="ECO:0000256" key="5">
    <source>
        <dbReference type="ARBA" id="ARBA00023136"/>
    </source>
</evidence>
<feature type="transmembrane region" description="Helical" evidence="7">
    <location>
        <begin position="21"/>
        <end position="42"/>
    </location>
</feature>
<comment type="caution">
    <text evidence="10">The sequence shown here is derived from an EMBL/GenBank/DDBJ whole genome shotgun (WGS) entry which is preliminary data.</text>
</comment>
<feature type="domain" description="ABC3 transporter permease C-terminal" evidence="8">
    <location>
        <begin position="285"/>
        <end position="398"/>
    </location>
</feature>
<keyword evidence="11" id="KW-1185">Reference proteome</keyword>
<dbReference type="STRING" id="1921803.NIES593_12090"/>
<evidence type="ECO:0000256" key="7">
    <source>
        <dbReference type="SAM" id="Phobius"/>
    </source>
</evidence>
<evidence type="ECO:0000256" key="3">
    <source>
        <dbReference type="ARBA" id="ARBA00022692"/>
    </source>
</evidence>
<accession>A0A1U7HG06</accession>
<dbReference type="PANTHER" id="PTHR30572">
    <property type="entry name" value="MEMBRANE COMPONENT OF TRANSPORTER-RELATED"/>
    <property type="match status" value="1"/>
</dbReference>
<dbReference type="GO" id="GO:0022857">
    <property type="term" value="F:transmembrane transporter activity"/>
    <property type="evidence" value="ECO:0007669"/>
    <property type="project" value="TreeGrafter"/>
</dbReference>
<keyword evidence="2" id="KW-1003">Cell membrane</keyword>
<dbReference type="InterPro" id="IPR025857">
    <property type="entry name" value="MacB_PCD"/>
</dbReference>
<feature type="transmembrane region" description="Helical" evidence="7">
    <location>
        <begin position="369"/>
        <end position="388"/>
    </location>
</feature>
<keyword evidence="4 7" id="KW-1133">Transmembrane helix</keyword>
<name>A0A1U7HG06_9CYAN</name>
<keyword evidence="5 7" id="KW-0472">Membrane</keyword>
<evidence type="ECO:0000256" key="4">
    <source>
        <dbReference type="ARBA" id="ARBA00022989"/>
    </source>
</evidence>
<comment type="similarity">
    <text evidence="6">Belongs to the ABC-4 integral membrane protein family.</text>
</comment>
<reference evidence="10 11" key="1">
    <citation type="submission" date="2016-11" db="EMBL/GenBank/DDBJ databases">
        <title>Draft Genome Sequences of Nine Cyanobacterial Strains from Diverse Habitats.</title>
        <authorList>
            <person name="Zhu T."/>
            <person name="Hou S."/>
            <person name="Lu X."/>
            <person name="Hess W.R."/>
        </authorList>
    </citation>
    <scope>NUCLEOTIDE SEQUENCE [LARGE SCALE GENOMIC DNA]</scope>
    <source>
        <strain evidence="10 11">NIES-593</strain>
    </source>
</reference>
<evidence type="ECO:0000259" key="9">
    <source>
        <dbReference type="Pfam" id="PF12704"/>
    </source>
</evidence>
<evidence type="ECO:0000256" key="6">
    <source>
        <dbReference type="ARBA" id="ARBA00038076"/>
    </source>
</evidence>